<proteinExistence type="predicted"/>
<dbReference type="STRING" id="1278073.MYSTI_01701"/>
<keyword evidence="4" id="KW-1185">Reference proteome</keyword>
<evidence type="ECO:0008006" key="5">
    <source>
        <dbReference type="Google" id="ProtNLM"/>
    </source>
</evidence>
<evidence type="ECO:0000256" key="2">
    <source>
        <dbReference type="SAM" id="SignalP"/>
    </source>
</evidence>
<organism evidence="3 4">
    <name type="scientific">Myxococcus stipitatus (strain DSM 14675 / JCM 12634 / Mx s8)</name>
    <dbReference type="NCBI Taxonomy" id="1278073"/>
    <lineage>
        <taxon>Bacteria</taxon>
        <taxon>Pseudomonadati</taxon>
        <taxon>Myxococcota</taxon>
        <taxon>Myxococcia</taxon>
        <taxon>Myxococcales</taxon>
        <taxon>Cystobacterineae</taxon>
        <taxon>Myxococcaceae</taxon>
        <taxon>Myxococcus</taxon>
    </lineage>
</organism>
<feature type="signal peptide" evidence="2">
    <location>
        <begin position="1"/>
        <end position="15"/>
    </location>
</feature>
<gene>
    <name evidence="3" type="ordered locus">MYSTI_01701</name>
</gene>
<feature type="region of interest" description="Disordered" evidence="1">
    <location>
        <begin position="20"/>
        <end position="43"/>
    </location>
</feature>
<dbReference type="HOGENOM" id="CLU_1684674_0_0_7"/>
<evidence type="ECO:0000313" key="3">
    <source>
        <dbReference type="EMBL" id="AGC43033.1"/>
    </source>
</evidence>
<dbReference type="EMBL" id="CP004025">
    <property type="protein sequence ID" value="AGC43033.1"/>
    <property type="molecule type" value="Genomic_DNA"/>
</dbReference>
<feature type="compositionally biased region" description="Low complexity" evidence="1">
    <location>
        <begin position="29"/>
        <end position="38"/>
    </location>
</feature>
<protein>
    <recommendedName>
        <fullName evidence="5">Lipoprotein</fullName>
    </recommendedName>
</protein>
<evidence type="ECO:0000256" key="1">
    <source>
        <dbReference type="SAM" id="MobiDB-lite"/>
    </source>
</evidence>
<dbReference type="Proteomes" id="UP000011131">
    <property type="component" value="Chromosome"/>
</dbReference>
<keyword evidence="2" id="KW-0732">Signal</keyword>
<dbReference type="AlphaFoldDB" id="L7U4F5"/>
<dbReference type="KEGG" id="msd:MYSTI_01701"/>
<feature type="chain" id="PRO_5012113250" description="Lipoprotein" evidence="2">
    <location>
        <begin position="16"/>
        <end position="156"/>
    </location>
</feature>
<accession>L7U4F5</accession>
<evidence type="ECO:0000313" key="4">
    <source>
        <dbReference type="Proteomes" id="UP000011131"/>
    </source>
</evidence>
<name>L7U4F5_MYXSD</name>
<dbReference type="PATRIC" id="fig|1278073.3.peg.1746"/>
<reference evidence="3 4" key="1">
    <citation type="journal article" date="2013" name="Genome Announc.">
        <title>Complete genome sequence of Myxococcus stipitatus strain DSM 14675, a fruiting myxobacterium.</title>
        <authorList>
            <person name="Huntley S."/>
            <person name="Kneip S."/>
            <person name="Treuner-Lange A."/>
            <person name="Sogaard-Andersen L."/>
        </authorList>
    </citation>
    <scope>NUCLEOTIDE SEQUENCE [LARGE SCALE GENOMIC DNA]</scope>
    <source>
        <strain evidence="4">DSM 14675 / JCM 12634 / Mx s8</strain>
    </source>
</reference>
<sequence length="156" mass="16772">MIRTFLGAMAGFALAAGLADQNPPPEASPAPASLTASPQEVSTTLPTPQAAQIPICWSMTDSGSSSELLLKSMYTNSCAFVSRNCNGVTCRFTSNCCAASTWVRVNQADWERLRDSGKLSGLRYQMIPWNGTSYSVIHKRLNGPVIELITPGEFLP</sequence>